<feature type="region of interest" description="Disordered" evidence="1">
    <location>
        <begin position="1"/>
        <end position="68"/>
    </location>
</feature>
<accession>A0A1G4ICF3</accession>
<gene>
    <name evidence="2" type="ORF">TEOVI_000136100</name>
</gene>
<dbReference type="RefSeq" id="XP_067080697.1">
    <property type="nucleotide sequence ID" value="XM_067224596.1"/>
</dbReference>
<name>A0A1G4ICF3_TRYEQ</name>
<dbReference type="GeneID" id="92375301"/>
<evidence type="ECO:0000313" key="3">
    <source>
        <dbReference type="Proteomes" id="UP000195570"/>
    </source>
</evidence>
<protein>
    <submittedName>
        <fullName evidence="2">Uncharacterized protein</fullName>
    </submittedName>
</protein>
<feature type="compositionally biased region" description="Pro residues" evidence="1">
    <location>
        <begin position="1"/>
        <end position="11"/>
    </location>
</feature>
<evidence type="ECO:0000313" key="2">
    <source>
        <dbReference type="EMBL" id="SCU69792.1"/>
    </source>
</evidence>
<proteinExistence type="predicted"/>
<reference evidence="2" key="1">
    <citation type="submission" date="2016-09" db="EMBL/GenBank/DDBJ databases">
        <authorList>
            <person name="Hebert L."/>
            <person name="Moumen B."/>
        </authorList>
    </citation>
    <scope>NUCLEOTIDE SEQUENCE [LARGE SCALE GENOMIC DNA]</scope>
    <source>
        <strain evidence="2">OVI</strain>
    </source>
</reference>
<organism evidence="2 3">
    <name type="scientific">Trypanosoma equiperdum</name>
    <dbReference type="NCBI Taxonomy" id="5694"/>
    <lineage>
        <taxon>Eukaryota</taxon>
        <taxon>Discoba</taxon>
        <taxon>Euglenozoa</taxon>
        <taxon>Kinetoplastea</taxon>
        <taxon>Metakinetoplastina</taxon>
        <taxon>Trypanosomatida</taxon>
        <taxon>Trypanosomatidae</taxon>
        <taxon>Trypanosoma</taxon>
    </lineage>
</organism>
<dbReference type="AlphaFoldDB" id="A0A1G4ICF3"/>
<dbReference type="VEuPathDB" id="TriTrypDB:TEOVI_000136100"/>
<dbReference type="EMBL" id="CZPT02001308">
    <property type="protein sequence ID" value="SCU69792.1"/>
    <property type="molecule type" value="Genomic_DNA"/>
</dbReference>
<dbReference type="Proteomes" id="UP000195570">
    <property type="component" value="Unassembled WGS sequence"/>
</dbReference>
<keyword evidence="3" id="KW-1185">Reference proteome</keyword>
<sequence length="68" mass="7804">MSDNASPPPGVKMPKKRDPRLRNLQQPGQKQFFDSADYEVRRQGDKPPGIIVPEVTPLQPHNPREEMR</sequence>
<comment type="caution">
    <text evidence="2">The sequence shown here is derived from an EMBL/GenBank/DDBJ whole genome shotgun (WGS) entry which is preliminary data.</text>
</comment>
<evidence type="ECO:0000256" key="1">
    <source>
        <dbReference type="SAM" id="MobiDB-lite"/>
    </source>
</evidence>